<dbReference type="Proteomes" id="UP000294933">
    <property type="component" value="Unassembled WGS sequence"/>
</dbReference>
<dbReference type="OrthoDB" id="5945798at2759"/>
<reference evidence="1 2" key="1">
    <citation type="submission" date="2018-06" db="EMBL/GenBank/DDBJ databases">
        <title>A transcriptomic atlas of mushroom development highlights an independent origin of complex multicellularity.</title>
        <authorList>
            <consortium name="DOE Joint Genome Institute"/>
            <person name="Krizsan K."/>
            <person name="Almasi E."/>
            <person name="Merenyi Z."/>
            <person name="Sahu N."/>
            <person name="Viragh M."/>
            <person name="Koszo T."/>
            <person name="Mondo S."/>
            <person name="Kiss B."/>
            <person name="Balint B."/>
            <person name="Kues U."/>
            <person name="Barry K."/>
            <person name="Hegedus J.C."/>
            <person name="Henrissat B."/>
            <person name="Johnson J."/>
            <person name="Lipzen A."/>
            <person name="Ohm R."/>
            <person name="Nagy I."/>
            <person name="Pangilinan J."/>
            <person name="Yan J."/>
            <person name="Xiong Y."/>
            <person name="Grigoriev I.V."/>
            <person name="Hibbett D.S."/>
            <person name="Nagy L.G."/>
        </authorList>
    </citation>
    <scope>NUCLEOTIDE SEQUENCE [LARGE SCALE GENOMIC DNA]</scope>
    <source>
        <strain evidence="1 2">SZMC22713</strain>
    </source>
</reference>
<dbReference type="EMBL" id="ML170219">
    <property type="protein sequence ID" value="TDL17570.1"/>
    <property type="molecule type" value="Genomic_DNA"/>
</dbReference>
<dbReference type="STRING" id="50990.A0A4Y7PST2"/>
<evidence type="ECO:0000313" key="1">
    <source>
        <dbReference type="EMBL" id="TDL17570.1"/>
    </source>
</evidence>
<sequence>MLCVHGDQHNYSGIGLSITPSYIRHDCLGNCSRAVIGDVVIYRASRDIGSGAPIFVPYFPAWMEVEERQGRLSCYDIYCICFLCQSQMGDKNYHDERLAAVGALFGTLPTTEDILQNPPKAIQELEELCTHLERTYVDHPTIQPRFHSAGKFALLGTCYQLLGNREKQLESSLRGLSALGFDAKVDAIGHLFIMRHGHYDRENVAKLAEMQASSLQADGLVTQAATWRLLAGKALDIRFGHWSFTDYSIFGRERPKDTSNTD</sequence>
<evidence type="ECO:0000313" key="2">
    <source>
        <dbReference type="Proteomes" id="UP000294933"/>
    </source>
</evidence>
<dbReference type="SUPFAM" id="SSF82199">
    <property type="entry name" value="SET domain"/>
    <property type="match status" value="1"/>
</dbReference>
<dbReference type="AlphaFoldDB" id="A0A4Y7PST2"/>
<gene>
    <name evidence="1" type="ORF">BD410DRAFT_843500</name>
</gene>
<evidence type="ECO:0008006" key="3">
    <source>
        <dbReference type="Google" id="ProtNLM"/>
    </source>
</evidence>
<keyword evidence="2" id="KW-1185">Reference proteome</keyword>
<dbReference type="VEuPathDB" id="FungiDB:BD410DRAFT_843500"/>
<dbReference type="InterPro" id="IPR053209">
    <property type="entry name" value="Gramillin-biosynth_MTr"/>
</dbReference>
<accession>A0A4Y7PST2</accession>
<dbReference type="Gene3D" id="2.170.270.10">
    <property type="entry name" value="SET domain"/>
    <property type="match status" value="1"/>
</dbReference>
<name>A0A4Y7PST2_9AGAM</name>
<dbReference type="InterPro" id="IPR046341">
    <property type="entry name" value="SET_dom_sf"/>
</dbReference>
<proteinExistence type="predicted"/>
<dbReference type="PANTHER" id="PTHR47643:SF2">
    <property type="entry name" value="TPR DOMAIN PROTEIN (AFU_ORTHOLOGUE AFUA_5G12710)"/>
    <property type="match status" value="1"/>
</dbReference>
<dbReference type="PANTHER" id="PTHR47643">
    <property type="entry name" value="TPR DOMAIN PROTEIN (AFU_ORTHOLOGUE AFUA_5G12710)"/>
    <property type="match status" value="1"/>
</dbReference>
<organism evidence="1 2">
    <name type="scientific">Rickenella mellea</name>
    <dbReference type="NCBI Taxonomy" id="50990"/>
    <lineage>
        <taxon>Eukaryota</taxon>
        <taxon>Fungi</taxon>
        <taxon>Dikarya</taxon>
        <taxon>Basidiomycota</taxon>
        <taxon>Agaricomycotina</taxon>
        <taxon>Agaricomycetes</taxon>
        <taxon>Hymenochaetales</taxon>
        <taxon>Rickenellaceae</taxon>
        <taxon>Rickenella</taxon>
    </lineage>
</organism>
<protein>
    <recommendedName>
        <fullName evidence="3">SET domain-containing protein</fullName>
    </recommendedName>
</protein>